<evidence type="ECO:0000259" key="7">
    <source>
        <dbReference type="SMART" id="SM00244"/>
    </source>
</evidence>
<dbReference type="PIRSF" id="PIRSF005651">
    <property type="entry name" value="HflC"/>
    <property type="match status" value="1"/>
</dbReference>
<accession>A0A0D2HTX0</accession>
<reference evidence="8 9" key="1">
    <citation type="submission" date="2013-11" db="EMBL/GenBank/DDBJ databases">
        <title>Metagenomic analysis of a methanogenic consortium involved in long chain n-alkane degradation.</title>
        <authorList>
            <person name="Davidova I.A."/>
            <person name="Callaghan A.V."/>
            <person name="Wawrik B."/>
            <person name="Pruitt S."/>
            <person name="Marks C."/>
            <person name="Duncan K.E."/>
            <person name="Suflita J.M."/>
        </authorList>
    </citation>
    <scope>NUCLEOTIDE SEQUENCE [LARGE SCALE GENOMIC DNA]</scope>
    <source>
        <strain evidence="8 9">SPR</strain>
    </source>
</reference>
<dbReference type="InterPro" id="IPR001107">
    <property type="entry name" value="Band_7"/>
</dbReference>
<evidence type="ECO:0000256" key="4">
    <source>
        <dbReference type="ARBA" id="ARBA00022989"/>
    </source>
</evidence>
<dbReference type="RefSeq" id="WP_044348813.1">
    <property type="nucleotide sequence ID" value="NZ_AZAC01000014.1"/>
</dbReference>
<protein>
    <recommendedName>
        <fullName evidence="6">Protein HflC</fullName>
    </recommendedName>
</protein>
<dbReference type="Proteomes" id="UP000032233">
    <property type="component" value="Unassembled WGS sequence"/>
</dbReference>
<evidence type="ECO:0000313" key="9">
    <source>
        <dbReference type="Proteomes" id="UP000032233"/>
    </source>
</evidence>
<dbReference type="Gene3D" id="3.30.479.30">
    <property type="entry name" value="Band 7 domain"/>
    <property type="match status" value="1"/>
</dbReference>
<dbReference type="SUPFAM" id="SSF117892">
    <property type="entry name" value="Band 7/SPFH domain"/>
    <property type="match status" value="1"/>
</dbReference>
<organism evidence="8 9">
    <name type="scientific">Dethiosulfatarculus sandiegensis</name>
    <dbReference type="NCBI Taxonomy" id="1429043"/>
    <lineage>
        <taxon>Bacteria</taxon>
        <taxon>Pseudomonadati</taxon>
        <taxon>Thermodesulfobacteriota</taxon>
        <taxon>Desulfarculia</taxon>
        <taxon>Desulfarculales</taxon>
        <taxon>Desulfarculaceae</taxon>
        <taxon>Dethiosulfatarculus</taxon>
    </lineage>
</organism>
<dbReference type="PANTHER" id="PTHR42911">
    <property type="entry name" value="MODULATOR OF FTSH PROTEASE HFLC"/>
    <property type="match status" value="1"/>
</dbReference>
<evidence type="ECO:0000256" key="3">
    <source>
        <dbReference type="ARBA" id="ARBA00022692"/>
    </source>
</evidence>
<feature type="domain" description="Band 7" evidence="7">
    <location>
        <begin position="26"/>
        <end position="194"/>
    </location>
</feature>
<dbReference type="OrthoDB" id="9812991at2"/>
<keyword evidence="3" id="KW-0812">Transmembrane</keyword>
<dbReference type="STRING" id="1429043.X474_12140"/>
<name>A0A0D2HTX0_9BACT</name>
<sequence>MNWKVDVKKILFGIIGLLVGASLFYQSTFVVNQGEFAVVTQFGKPVRIIEQAGLYFKYPLWVQKNHKFDRRLQLFQSRLSEYLTRDKKNLILKCYVQWQIEKPKQYFESLGNFEEARQRLEDILISKGGAAIGDFEFEDLVSLSRKIKIKDLEKRIQKDIGQSTLALYGIKVVKTGISQLALPSQNASSVYNRMKAERKAIANKYRAEGQEKASVIRAEADREKAAILARAYEESQKVMGKAEAKAARTYSSAFGQDPEFYEFWRTMQTYGKILDNQTTLILSEHSKLFKYLKE</sequence>
<evidence type="ECO:0000256" key="5">
    <source>
        <dbReference type="ARBA" id="ARBA00023136"/>
    </source>
</evidence>
<evidence type="ECO:0000256" key="2">
    <source>
        <dbReference type="ARBA" id="ARBA00007862"/>
    </source>
</evidence>
<keyword evidence="4" id="KW-1133">Transmembrane helix</keyword>
<dbReference type="PANTHER" id="PTHR42911:SF1">
    <property type="entry name" value="MODULATOR OF FTSH PROTEASE HFLC"/>
    <property type="match status" value="1"/>
</dbReference>
<dbReference type="InParanoid" id="A0A0D2HTX0"/>
<evidence type="ECO:0000256" key="6">
    <source>
        <dbReference type="PIRNR" id="PIRNR005651"/>
    </source>
</evidence>
<comment type="subcellular location">
    <subcellularLocation>
        <location evidence="1">Membrane</location>
        <topology evidence="1">Single-pass membrane protein</topology>
    </subcellularLocation>
</comment>
<evidence type="ECO:0000313" key="8">
    <source>
        <dbReference type="EMBL" id="KIX13918.1"/>
    </source>
</evidence>
<dbReference type="GO" id="GO:0016020">
    <property type="term" value="C:membrane"/>
    <property type="evidence" value="ECO:0007669"/>
    <property type="project" value="UniProtKB-SubCell"/>
</dbReference>
<keyword evidence="5" id="KW-0472">Membrane</keyword>
<comment type="similarity">
    <text evidence="2 6">Belongs to the band 7/mec-2 family. HflC subfamily.</text>
</comment>
<dbReference type="Pfam" id="PF01145">
    <property type="entry name" value="Band_7"/>
    <property type="match status" value="1"/>
</dbReference>
<dbReference type="EMBL" id="AZAC01000014">
    <property type="protein sequence ID" value="KIX13918.1"/>
    <property type="molecule type" value="Genomic_DNA"/>
</dbReference>
<dbReference type="SMART" id="SM00244">
    <property type="entry name" value="PHB"/>
    <property type="match status" value="1"/>
</dbReference>
<dbReference type="AlphaFoldDB" id="A0A0D2HTX0"/>
<comment type="function">
    <text evidence="6">HflC and HflK could regulate a protease.</text>
</comment>
<evidence type="ECO:0000256" key="1">
    <source>
        <dbReference type="ARBA" id="ARBA00004167"/>
    </source>
</evidence>
<gene>
    <name evidence="8" type="ORF">X474_12140</name>
</gene>
<comment type="caution">
    <text evidence="8">The sequence shown here is derived from an EMBL/GenBank/DDBJ whole genome shotgun (WGS) entry which is preliminary data.</text>
</comment>
<dbReference type="CDD" id="cd03405">
    <property type="entry name" value="SPFH_HflC"/>
    <property type="match status" value="1"/>
</dbReference>
<keyword evidence="9" id="KW-1185">Reference proteome</keyword>
<proteinExistence type="inferred from homology"/>
<dbReference type="InterPro" id="IPR036013">
    <property type="entry name" value="Band_7/SPFH_dom_sf"/>
</dbReference>
<dbReference type="InterPro" id="IPR010200">
    <property type="entry name" value="HflC"/>
</dbReference>